<feature type="coiled-coil region" evidence="5">
    <location>
        <begin position="348"/>
        <end position="375"/>
    </location>
</feature>
<sequence length="379" mass="39973">MEATVSAAGWDRYVASILLPWRRTSLHMRILLLDLAAAAVLLPVLGAALGAVALAWLLPLGMAIIGAMVALTYIMVVRPLRRVEGALTRLAAGDLSHAAGDLRTRDAGEVGRMVGAVADLRDQLRQEVYQGLHQSESLVEHSGQLDGTAEEMGQAVQFQARQTADVSHSAQEVNQVVQDVASKVTEVSQSASNASNTAEEGMETLAGASQRVKAMLATSGEVAKIAGTIQEIAKKTDLLALNAAIEAANAGEQGKGFAVVADEVRKLAENTREATTSIDSILDRLQGEVGDSAESMDRVMEGMTGILGMIEHTDSLAGQIAASAEELAATMSEVTGQISDVAESSQTLSQSVEQIQEASRAISEMAEKIRSEKENYAVH</sequence>
<feature type="transmembrane region" description="Helical" evidence="6">
    <location>
        <begin position="30"/>
        <end position="50"/>
    </location>
</feature>
<gene>
    <name evidence="9" type="ORF">ACERLL_11565</name>
</gene>
<name>A0ABV4TW40_9GAMM</name>
<comment type="caution">
    <text evidence="9">The sequence shown here is derived from an EMBL/GenBank/DDBJ whole genome shotgun (WGS) entry which is preliminary data.</text>
</comment>
<dbReference type="EMBL" id="JBGUAW010000007">
    <property type="protein sequence ID" value="MFA9461463.1"/>
    <property type="molecule type" value="Genomic_DNA"/>
</dbReference>
<evidence type="ECO:0000256" key="1">
    <source>
        <dbReference type="ARBA" id="ARBA00004370"/>
    </source>
</evidence>
<dbReference type="InterPro" id="IPR003660">
    <property type="entry name" value="HAMP_dom"/>
</dbReference>
<dbReference type="PANTHER" id="PTHR32089:SF112">
    <property type="entry name" value="LYSOZYME-LIKE PROTEIN-RELATED"/>
    <property type="match status" value="1"/>
</dbReference>
<feature type="domain" description="Methyl-accepting transducer" evidence="7">
    <location>
        <begin position="134"/>
        <end position="363"/>
    </location>
</feature>
<evidence type="ECO:0000313" key="10">
    <source>
        <dbReference type="Proteomes" id="UP001575181"/>
    </source>
</evidence>
<feature type="transmembrane region" description="Helical" evidence="6">
    <location>
        <begin position="56"/>
        <end position="76"/>
    </location>
</feature>
<comment type="similarity">
    <text evidence="3">Belongs to the methyl-accepting chemotaxis (MCP) protein family.</text>
</comment>
<evidence type="ECO:0000256" key="2">
    <source>
        <dbReference type="ARBA" id="ARBA00023224"/>
    </source>
</evidence>
<keyword evidence="6" id="KW-0812">Transmembrane</keyword>
<evidence type="ECO:0000259" key="8">
    <source>
        <dbReference type="PROSITE" id="PS50885"/>
    </source>
</evidence>
<dbReference type="Gene3D" id="1.10.287.950">
    <property type="entry name" value="Methyl-accepting chemotaxis protein"/>
    <property type="match status" value="1"/>
</dbReference>
<keyword evidence="2 4" id="KW-0807">Transducer</keyword>
<dbReference type="PROSITE" id="PS50885">
    <property type="entry name" value="HAMP"/>
    <property type="match status" value="1"/>
</dbReference>
<dbReference type="SUPFAM" id="SSF58104">
    <property type="entry name" value="Methyl-accepting chemotaxis protein (MCP) signaling domain"/>
    <property type="match status" value="1"/>
</dbReference>
<protein>
    <submittedName>
        <fullName evidence="9">Methyl-accepting chemotaxis protein</fullName>
    </submittedName>
</protein>
<dbReference type="SMART" id="SM00304">
    <property type="entry name" value="HAMP"/>
    <property type="match status" value="2"/>
</dbReference>
<evidence type="ECO:0000313" key="9">
    <source>
        <dbReference type="EMBL" id="MFA9461463.1"/>
    </source>
</evidence>
<keyword evidence="6" id="KW-0472">Membrane</keyword>
<feature type="domain" description="HAMP" evidence="8">
    <location>
        <begin position="74"/>
        <end position="129"/>
    </location>
</feature>
<evidence type="ECO:0000256" key="3">
    <source>
        <dbReference type="ARBA" id="ARBA00029447"/>
    </source>
</evidence>
<dbReference type="PROSITE" id="PS50111">
    <property type="entry name" value="CHEMOTAXIS_TRANSDUC_2"/>
    <property type="match status" value="1"/>
</dbReference>
<dbReference type="RefSeq" id="WP_373656251.1">
    <property type="nucleotide sequence ID" value="NZ_JBGUAW010000007.1"/>
</dbReference>
<proteinExistence type="inferred from homology"/>
<evidence type="ECO:0000256" key="6">
    <source>
        <dbReference type="SAM" id="Phobius"/>
    </source>
</evidence>
<organism evidence="9 10">
    <name type="scientific">Thiohalorhabdus methylotrophus</name>
    <dbReference type="NCBI Taxonomy" id="3242694"/>
    <lineage>
        <taxon>Bacteria</taxon>
        <taxon>Pseudomonadati</taxon>
        <taxon>Pseudomonadota</taxon>
        <taxon>Gammaproteobacteria</taxon>
        <taxon>Thiohalorhabdales</taxon>
        <taxon>Thiohalorhabdaceae</taxon>
        <taxon>Thiohalorhabdus</taxon>
    </lineage>
</organism>
<keyword evidence="5" id="KW-0175">Coiled coil</keyword>
<dbReference type="Pfam" id="PF00015">
    <property type="entry name" value="MCPsignal"/>
    <property type="match status" value="1"/>
</dbReference>
<evidence type="ECO:0000256" key="5">
    <source>
        <dbReference type="SAM" id="Coils"/>
    </source>
</evidence>
<keyword evidence="6" id="KW-1133">Transmembrane helix</keyword>
<evidence type="ECO:0000259" key="7">
    <source>
        <dbReference type="PROSITE" id="PS50111"/>
    </source>
</evidence>
<comment type="subcellular location">
    <subcellularLocation>
        <location evidence="1">Membrane</location>
    </subcellularLocation>
</comment>
<dbReference type="InterPro" id="IPR004090">
    <property type="entry name" value="Chemotax_Me-accpt_rcpt"/>
</dbReference>
<dbReference type="PRINTS" id="PR00260">
    <property type="entry name" value="CHEMTRNSDUCR"/>
</dbReference>
<dbReference type="Proteomes" id="UP001575181">
    <property type="component" value="Unassembled WGS sequence"/>
</dbReference>
<dbReference type="SMART" id="SM00283">
    <property type="entry name" value="MA"/>
    <property type="match status" value="1"/>
</dbReference>
<dbReference type="CDD" id="cd06225">
    <property type="entry name" value="HAMP"/>
    <property type="match status" value="1"/>
</dbReference>
<keyword evidence="10" id="KW-1185">Reference proteome</keyword>
<reference evidence="9 10" key="1">
    <citation type="submission" date="2024-08" db="EMBL/GenBank/DDBJ databases">
        <title>Whole-genome sequencing of halo(alkali)philic microorganisms from hypersaline lakes.</title>
        <authorList>
            <person name="Sorokin D.Y."/>
            <person name="Merkel A.Y."/>
            <person name="Messina E."/>
            <person name="Yakimov M."/>
        </authorList>
    </citation>
    <scope>NUCLEOTIDE SEQUENCE [LARGE SCALE GENOMIC DNA]</scope>
    <source>
        <strain evidence="9 10">Cl-TMA</strain>
    </source>
</reference>
<evidence type="ECO:0000256" key="4">
    <source>
        <dbReference type="PROSITE-ProRule" id="PRU00284"/>
    </source>
</evidence>
<dbReference type="InterPro" id="IPR004089">
    <property type="entry name" value="MCPsignal_dom"/>
</dbReference>
<accession>A0ABV4TW40</accession>
<dbReference type="PANTHER" id="PTHR32089">
    <property type="entry name" value="METHYL-ACCEPTING CHEMOTAXIS PROTEIN MCPB"/>
    <property type="match status" value="1"/>
</dbReference>